<evidence type="ECO:0000313" key="2">
    <source>
        <dbReference type="EMBL" id="GGK81478.1"/>
    </source>
</evidence>
<gene>
    <name evidence="2" type="ORF">GCM10011509_32440</name>
</gene>
<reference evidence="3" key="1">
    <citation type="journal article" date="2019" name="Int. J. Syst. Evol. Microbiol.">
        <title>The Global Catalogue of Microorganisms (GCM) 10K type strain sequencing project: providing services to taxonomists for standard genome sequencing and annotation.</title>
        <authorList>
            <consortium name="The Broad Institute Genomics Platform"/>
            <consortium name="The Broad Institute Genome Sequencing Center for Infectious Disease"/>
            <person name="Wu L."/>
            <person name="Ma J."/>
        </authorList>
    </citation>
    <scope>NUCLEOTIDE SEQUENCE [LARGE SCALE GENOMIC DNA]</scope>
    <source>
        <strain evidence="3">CGMCC 1.5362</strain>
    </source>
</reference>
<keyword evidence="1" id="KW-1133">Transmembrane helix</keyword>
<dbReference type="Proteomes" id="UP000662111">
    <property type="component" value="Unassembled WGS sequence"/>
</dbReference>
<evidence type="ECO:0000256" key="1">
    <source>
        <dbReference type="SAM" id="Phobius"/>
    </source>
</evidence>
<sequence length="142" mass="14019">MHINWRTIASGFAGGVIAAVVGGYALTTGLGSHPDTYTTSGMVWAAVVALAGGVAATAAGWGLNGRREAGLGGIAAIVSFMGAVCATAAWASVVAPLVSTWQLLVAAVLMLGICLVALAAVCGTTAAVLRPASVQREREPVG</sequence>
<dbReference type="EMBL" id="BMLB01000007">
    <property type="protein sequence ID" value="GGK81478.1"/>
    <property type="molecule type" value="Genomic_DNA"/>
</dbReference>
<evidence type="ECO:0000313" key="3">
    <source>
        <dbReference type="Proteomes" id="UP000662111"/>
    </source>
</evidence>
<feature type="transmembrane region" description="Helical" evidence="1">
    <location>
        <begin position="12"/>
        <end position="30"/>
    </location>
</feature>
<accession>A0ABQ2FCL8</accession>
<proteinExistence type="predicted"/>
<keyword evidence="1" id="KW-0812">Transmembrane</keyword>
<name>A0ABQ2FCL8_9MICO</name>
<protein>
    <submittedName>
        <fullName evidence="2">Uncharacterized protein</fullName>
    </submittedName>
</protein>
<feature type="transmembrane region" description="Helical" evidence="1">
    <location>
        <begin position="103"/>
        <end position="129"/>
    </location>
</feature>
<keyword evidence="3" id="KW-1185">Reference proteome</keyword>
<feature type="transmembrane region" description="Helical" evidence="1">
    <location>
        <begin position="42"/>
        <end position="63"/>
    </location>
</feature>
<comment type="caution">
    <text evidence="2">The sequence shown here is derived from an EMBL/GenBank/DDBJ whole genome shotgun (WGS) entry which is preliminary data.</text>
</comment>
<organism evidence="2 3">
    <name type="scientific">Ornithinimicrobium pekingense</name>
    <dbReference type="NCBI Taxonomy" id="384677"/>
    <lineage>
        <taxon>Bacteria</taxon>
        <taxon>Bacillati</taxon>
        <taxon>Actinomycetota</taxon>
        <taxon>Actinomycetes</taxon>
        <taxon>Micrococcales</taxon>
        <taxon>Ornithinimicrobiaceae</taxon>
        <taxon>Ornithinimicrobium</taxon>
    </lineage>
</organism>
<keyword evidence="1" id="KW-0472">Membrane</keyword>
<feature type="transmembrane region" description="Helical" evidence="1">
    <location>
        <begin position="70"/>
        <end position="91"/>
    </location>
</feature>
<dbReference type="RefSeq" id="WP_022922497.1">
    <property type="nucleotide sequence ID" value="NZ_BMLB01000007.1"/>
</dbReference>